<organism evidence="1">
    <name type="scientific">Darwinula stevensoni</name>
    <dbReference type="NCBI Taxonomy" id="69355"/>
    <lineage>
        <taxon>Eukaryota</taxon>
        <taxon>Metazoa</taxon>
        <taxon>Ecdysozoa</taxon>
        <taxon>Arthropoda</taxon>
        <taxon>Crustacea</taxon>
        <taxon>Oligostraca</taxon>
        <taxon>Ostracoda</taxon>
        <taxon>Podocopa</taxon>
        <taxon>Podocopida</taxon>
        <taxon>Darwinulocopina</taxon>
        <taxon>Darwinuloidea</taxon>
        <taxon>Darwinulidae</taxon>
        <taxon>Darwinula</taxon>
    </lineage>
</organism>
<dbReference type="AlphaFoldDB" id="A0A7R8X6B5"/>
<gene>
    <name evidence="1" type="ORF">DSTB1V02_LOCUS3623</name>
</gene>
<dbReference type="Proteomes" id="UP000677054">
    <property type="component" value="Unassembled WGS sequence"/>
</dbReference>
<sequence>MSNFVAYRSYDSAHLQTYADLKQALREGKHVTVLSFGERCEGIPPGFAYAQGGSYHLQVLMVKDNETQAEHMRLEYTIVGLSQTTTVPTHITVKFAVFPDGRVDVITHAFNMLTWEDEYPFPGGFQCALEDSIRFQHRSAEQYDTYLSFAEAQAALLEGRELQVAMLGEGCTSGPRHQERIEVTDLLSSRVLRWQETVEGDGSRAIHASQVHAADANFLVVLDYTLKDDERLYVSESVYEPASGNGQLEVTHVCDMGTGALVTAPTRGSTQIQTFSELFLATAEGYHIEARVIYDACGDPTGGGADFAGVNAGAYLVQASFPNAMTTEVKYISTAYWVTTDSYDGGLAFYSLSVEMDLNNLATVRPGLWAWRDGNWTNDYGDLYFECAIQEGIIFYATSVD</sequence>
<evidence type="ECO:0000313" key="2">
    <source>
        <dbReference type="Proteomes" id="UP000677054"/>
    </source>
</evidence>
<reference evidence="1" key="1">
    <citation type="submission" date="2020-11" db="EMBL/GenBank/DDBJ databases">
        <authorList>
            <person name="Tran Van P."/>
        </authorList>
    </citation>
    <scope>NUCLEOTIDE SEQUENCE</scope>
</reference>
<accession>A0A7R8X6B5</accession>
<dbReference type="EMBL" id="LR900001">
    <property type="protein sequence ID" value="CAD7243709.1"/>
    <property type="molecule type" value="Genomic_DNA"/>
</dbReference>
<dbReference type="EMBL" id="CAJPEV010000484">
    <property type="protein sequence ID" value="CAG0885735.1"/>
    <property type="molecule type" value="Genomic_DNA"/>
</dbReference>
<keyword evidence="2" id="KW-1185">Reference proteome</keyword>
<proteinExistence type="predicted"/>
<evidence type="ECO:0000313" key="1">
    <source>
        <dbReference type="EMBL" id="CAD7243709.1"/>
    </source>
</evidence>
<name>A0A7R8X6B5_9CRUS</name>
<protein>
    <submittedName>
        <fullName evidence="1">Uncharacterized protein</fullName>
    </submittedName>
</protein>